<dbReference type="Gene3D" id="3.40.50.1820">
    <property type="entry name" value="alpha/beta hydrolase"/>
    <property type="match status" value="1"/>
</dbReference>
<organism evidence="1 2">
    <name type="scientific">Paralimibaculum aggregatum</name>
    <dbReference type="NCBI Taxonomy" id="3036245"/>
    <lineage>
        <taxon>Bacteria</taxon>
        <taxon>Pseudomonadati</taxon>
        <taxon>Pseudomonadota</taxon>
        <taxon>Alphaproteobacteria</taxon>
        <taxon>Rhodobacterales</taxon>
        <taxon>Paracoccaceae</taxon>
        <taxon>Paralimibaculum</taxon>
    </lineage>
</organism>
<keyword evidence="2" id="KW-1185">Reference proteome</keyword>
<reference evidence="1 2" key="1">
    <citation type="submission" date="2023-04" db="EMBL/GenBank/DDBJ databases">
        <title>Marinoamorphus aggregata gen. nov., sp. Nov., isolate from tissue of brittle star Ophioplocus japonicus.</title>
        <authorList>
            <person name="Kawano K."/>
            <person name="Sawayama S."/>
            <person name="Nakagawa S."/>
        </authorList>
    </citation>
    <scope>NUCLEOTIDE SEQUENCE [LARGE SCALE GENOMIC DNA]</scope>
    <source>
        <strain evidence="1 2">NKW23</strain>
    </source>
</reference>
<proteinExistence type="predicted"/>
<dbReference type="InterPro" id="IPR029058">
    <property type="entry name" value="AB_hydrolase_fold"/>
</dbReference>
<sequence>MGRRLALAVLALGAALLAIGVLAVMPGGRVSEAPRSMMGSGFVNDWPDVAPSTWYWSDLLALRIDRPAETTVVIWNHGTQAMEDAPSCMGTAYFPPPAVIRLERIAGVRVWYLCTGADQSAGPRAHFEARAAEIAALAARLRAAGVAPERIFLAGQSGGATAAALALAAEPEGYGGAMLYAMAWQGRGEGLRRRLRRGSAHDGWVRAALAAPERFPALLVAFEADEWNGPEHLAFLAEAHPESLSLFVPGCGAGHGGAYQGCAVAAVAAKTEAWLRARLGLPAPGE</sequence>
<evidence type="ECO:0000313" key="2">
    <source>
        <dbReference type="Proteomes" id="UP001239909"/>
    </source>
</evidence>
<dbReference type="SUPFAM" id="SSF53474">
    <property type="entry name" value="alpha/beta-Hydrolases"/>
    <property type="match status" value="1"/>
</dbReference>
<comment type="caution">
    <text evidence="1">The sequence shown here is derived from an EMBL/GenBank/DDBJ whole genome shotgun (WGS) entry which is preliminary data.</text>
</comment>
<dbReference type="Proteomes" id="UP001239909">
    <property type="component" value="Unassembled WGS sequence"/>
</dbReference>
<dbReference type="EMBL" id="BSYI01000001">
    <property type="protein sequence ID" value="GMG80917.1"/>
    <property type="molecule type" value="Genomic_DNA"/>
</dbReference>
<evidence type="ECO:0000313" key="1">
    <source>
        <dbReference type="EMBL" id="GMG80917.1"/>
    </source>
</evidence>
<dbReference type="RefSeq" id="WP_285669540.1">
    <property type="nucleotide sequence ID" value="NZ_BSYI01000001.1"/>
</dbReference>
<evidence type="ECO:0008006" key="3">
    <source>
        <dbReference type="Google" id="ProtNLM"/>
    </source>
</evidence>
<name>A0ABQ6LGW6_9RHOB</name>
<accession>A0ABQ6LGW6</accession>
<protein>
    <recommendedName>
        <fullName evidence="3">Alpha/beta hydrolase</fullName>
    </recommendedName>
</protein>
<gene>
    <name evidence="1" type="ORF">LNKW23_01290</name>
</gene>